<accession>A0ACA9PTE3</accession>
<keyword evidence="2" id="KW-1185">Reference proteome</keyword>
<gene>
    <name evidence="1" type="ORF">DHETER_LOCUS12992</name>
</gene>
<feature type="non-terminal residue" evidence="1">
    <location>
        <position position="1"/>
    </location>
</feature>
<proteinExistence type="predicted"/>
<reference evidence="1" key="1">
    <citation type="submission" date="2021-06" db="EMBL/GenBank/DDBJ databases">
        <authorList>
            <person name="Kallberg Y."/>
            <person name="Tangrot J."/>
            <person name="Rosling A."/>
        </authorList>
    </citation>
    <scope>NUCLEOTIDE SEQUENCE</scope>
    <source>
        <strain evidence="1">IL203A</strain>
    </source>
</reference>
<sequence>FEVTLSQIGRNSFWDISFHEKCEDEFYFQWKLSWSASYISVKSAVT</sequence>
<name>A0ACA9PTE3_9GLOM</name>
<dbReference type="EMBL" id="CAJVPU010033949">
    <property type="protein sequence ID" value="CAG8723843.1"/>
    <property type="molecule type" value="Genomic_DNA"/>
</dbReference>
<evidence type="ECO:0000313" key="1">
    <source>
        <dbReference type="EMBL" id="CAG8723843.1"/>
    </source>
</evidence>
<organism evidence="1 2">
    <name type="scientific">Dentiscutata heterogama</name>
    <dbReference type="NCBI Taxonomy" id="1316150"/>
    <lineage>
        <taxon>Eukaryota</taxon>
        <taxon>Fungi</taxon>
        <taxon>Fungi incertae sedis</taxon>
        <taxon>Mucoromycota</taxon>
        <taxon>Glomeromycotina</taxon>
        <taxon>Glomeromycetes</taxon>
        <taxon>Diversisporales</taxon>
        <taxon>Gigasporaceae</taxon>
        <taxon>Dentiscutata</taxon>
    </lineage>
</organism>
<evidence type="ECO:0000313" key="2">
    <source>
        <dbReference type="Proteomes" id="UP000789702"/>
    </source>
</evidence>
<protein>
    <submittedName>
        <fullName evidence="1">12063_t:CDS:1</fullName>
    </submittedName>
</protein>
<dbReference type="Proteomes" id="UP000789702">
    <property type="component" value="Unassembled WGS sequence"/>
</dbReference>
<comment type="caution">
    <text evidence="1">The sequence shown here is derived from an EMBL/GenBank/DDBJ whole genome shotgun (WGS) entry which is preliminary data.</text>
</comment>